<dbReference type="EMBL" id="AVOT02082735">
    <property type="protein sequence ID" value="MBW0568483.1"/>
    <property type="molecule type" value="Genomic_DNA"/>
</dbReference>
<evidence type="ECO:0000313" key="3">
    <source>
        <dbReference type="Proteomes" id="UP000765509"/>
    </source>
</evidence>
<keyword evidence="3" id="KW-1185">Reference proteome</keyword>
<gene>
    <name evidence="2" type="ORF">O181_108198</name>
</gene>
<proteinExistence type="predicted"/>
<accession>A0A9Q3JTW3</accession>
<feature type="compositionally biased region" description="Basic and acidic residues" evidence="1">
    <location>
        <begin position="137"/>
        <end position="149"/>
    </location>
</feature>
<dbReference type="Proteomes" id="UP000765509">
    <property type="component" value="Unassembled WGS sequence"/>
</dbReference>
<name>A0A9Q3JTW3_9BASI</name>
<reference evidence="2" key="1">
    <citation type="submission" date="2021-03" db="EMBL/GenBank/DDBJ databases">
        <title>Draft genome sequence of rust myrtle Austropuccinia psidii MF-1, a brazilian biotype.</title>
        <authorList>
            <person name="Quecine M.C."/>
            <person name="Pachon D.M.R."/>
            <person name="Bonatelli M.L."/>
            <person name="Correr F.H."/>
            <person name="Franceschini L.M."/>
            <person name="Leite T.F."/>
            <person name="Margarido G.R.A."/>
            <person name="Almeida C.A."/>
            <person name="Ferrarezi J.A."/>
            <person name="Labate C.A."/>
        </authorList>
    </citation>
    <scope>NUCLEOTIDE SEQUENCE</scope>
    <source>
        <strain evidence="2">MF-1</strain>
    </source>
</reference>
<sequence length="191" mass="22086">MQAVDNALKNSLKARIRKLPKVPQETNFPKAPIGLPLDFYNKKWLRSLPVSQQRIVVDKNSVAFLPDPSKSLLPPQNKDHDCWEKWSDRRFSKEFAEKTLKSYGLDEEEVDSEGDDVDEQDEEDVEGGVIDLEAPIDGDKDSEYVKDGEWSCLYDEDEDKDYVQSSEEQSETEENEEDFSDELGEEERMEE</sequence>
<evidence type="ECO:0000313" key="2">
    <source>
        <dbReference type="EMBL" id="MBW0568483.1"/>
    </source>
</evidence>
<organism evidence="2 3">
    <name type="scientific">Austropuccinia psidii MF-1</name>
    <dbReference type="NCBI Taxonomy" id="1389203"/>
    <lineage>
        <taxon>Eukaryota</taxon>
        <taxon>Fungi</taxon>
        <taxon>Dikarya</taxon>
        <taxon>Basidiomycota</taxon>
        <taxon>Pucciniomycotina</taxon>
        <taxon>Pucciniomycetes</taxon>
        <taxon>Pucciniales</taxon>
        <taxon>Sphaerophragmiaceae</taxon>
        <taxon>Austropuccinia</taxon>
    </lineage>
</organism>
<feature type="compositionally biased region" description="Acidic residues" evidence="1">
    <location>
        <begin position="105"/>
        <end position="126"/>
    </location>
</feature>
<comment type="caution">
    <text evidence="2">The sequence shown here is derived from an EMBL/GenBank/DDBJ whole genome shotgun (WGS) entry which is preliminary data.</text>
</comment>
<dbReference type="AlphaFoldDB" id="A0A9Q3JTW3"/>
<evidence type="ECO:0000256" key="1">
    <source>
        <dbReference type="SAM" id="MobiDB-lite"/>
    </source>
</evidence>
<feature type="region of interest" description="Disordered" evidence="1">
    <location>
        <begin position="102"/>
        <end position="191"/>
    </location>
</feature>
<dbReference type="OrthoDB" id="2506837at2759"/>
<protein>
    <submittedName>
        <fullName evidence="2">Uncharacterized protein</fullName>
    </submittedName>
</protein>
<feature type="compositionally biased region" description="Acidic residues" evidence="1">
    <location>
        <begin position="168"/>
        <end position="191"/>
    </location>
</feature>